<evidence type="ECO:0000256" key="7">
    <source>
        <dbReference type="ARBA" id="ARBA00023136"/>
    </source>
</evidence>
<dbReference type="Gene3D" id="1.20.1300.10">
    <property type="entry name" value="Fumarate reductase/succinate dehydrogenase, transmembrane subunit"/>
    <property type="match status" value="1"/>
</dbReference>
<protein>
    <submittedName>
        <fullName evidence="10">Uncharacterized protein</fullName>
    </submittedName>
</protein>
<evidence type="ECO:0000256" key="3">
    <source>
        <dbReference type="ARBA" id="ARBA00022692"/>
    </source>
</evidence>
<feature type="region of interest" description="Disordered" evidence="8">
    <location>
        <begin position="36"/>
        <end position="58"/>
    </location>
</feature>
<feature type="transmembrane region" description="Helical" evidence="9">
    <location>
        <begin position="162"/>
        <end position="180"/>
    </location>
</feature>
<keyword evidence="7 9" id="KW-0472">Membrane</keyword>
<evidence type="ECO:0000256" key="6">
    <source>
        <dbReference type="ARBA" id="ARBA00023004"/>
    </source>
</evidence>
<dbReference type="Pfam" id="PF01127">
    <property type="entry name" value="Sdh_cyt"/>
    <property type="match status" value="1"/>
</dbReference>
<comment type="subcellular location">
    <subcellularLocation>
        <location evidence="1">Membrane</location>
    </subcellularLocation>
</comment>
<dbReference type="GO" id="GO:0046872">
    <property type="term" value="F:metal ion binding"/>
    <property type="evidence" value="ECO:0007669"/>
    <property type="project" value="UniProtKB-KW"/>
</dbReference>
<evidence type="ECO:0000256" key="8">
    <source>
        <dbReference type="SAM" id="MobiDB-lite"/>
    </source>
</evidence>
<dbReference type="GO" id="GO:0016020">
    <property type="term" value="C:membrane"/>
    <property type="evidence" value="ECO:0007669"/>
    <property type="project" value="UniProtKB-SubCell"/>
</dbReference>
<dbReference type="EMBL" id="LT853694">
    <property type="protein sequence ID" value="SMQ49377.1"/>
    <property type="molecule type" value="Genomic_DNA"/>
</dbReference>
<dbReference type="GO" id="GO:0006121">
    <property type="term" value="P:mitochondrial electron transport, succinate to ubiquinone"/>
    <property type="evidence" value="ECO:0007669"/>
    <property type="project" value="TreeGrafter"/>
</dbReference>
<dbReference type="SUPFAM" id="SSF81343">
    <property type="entry name" value="Fumarate reductase respiratory complex transmembrane subunits"/>
    <property type="match status" value="1"/>
</dbReference>
<dbReference type="CDD" id="cd03499">
    <property type="entry name" value="SQR_TypeC_SdhC"/>
    <property type="match status" value="1"/>
</dbReference>
<keyword evidence="2" id="KW-0349">Heme</keyword>
<name>A0A1X7RQW2_ZYMT9</name>
<evidence type="ECO:0000313" key="10">
    <source>
        <dbReference type="EMBL" id="SMQ49377.1"/>
    </source>
</evidence>
<keyword evidence="11" id="KW-1185">Reference proteome</keyword>
<organism evidence="10 11">
    <name type="scientific">Zymoseptoria tritici (strain ST99CH_3D7)</name>
    <dbReference type="NCBI Taxonomy" id="1276538"/>
    <lineage>
        <taxon>Eukaryota</taxon>
        <taxon>Fungi</taxon>
        <taxon>Dikarya</taxon>
        <taxon>Ascomycota</taxon>
        <taxon>Pezizomycotina</taxon>
        <taxon>Dothideomycetes</taxon>
        <taxon>Dothideomycetidae</taxon>
        <taxon>Mycosphaerellales</taxon>
        <taxon>Mycosphaerellaceae</taxon>
        <taxon>Zymoseptoria</taxon>
    </lineage>
</organism>
<keyword evidence="3 9" id="KW-0812">Transmembrane</keyword>
<evidence type="ECO:0000256" key="9">
    <source>
        <dbReference type="SAM" id="Phobius"/>
    </source>
</evidence>
<dbReference type="NCBIfam" id="TIGR02970">
    <property type="entry name" value="succ_dehyd_cytB"/>
    <property type="match status" value="1"/>
</dbReference>
<feature type="transmembrane region" description="Helical" evidence="9">
    <location>
        <begin position="78"/>
        <end position="100"/>
    </location>
</feature>
<gene>
    <name evidence="10" type="ORF">ZT3D7_G4528</name>
</gene>
<dbReference type="PANTHER" id="PTHR10978">
    <property type="entry name" value="SUCCINATE DEHYDROGENASE CYTOCHROME B560 SUBUNIT"/>
    <property type="match status" value="1"/>
</dbReference>
<dbReference type="InterPro" id="IPR014314">
    <property type="entry name" value="Succ_DH_cytb556"/>
</dbReference>
<reference evidence="10 11" key="1">
    <citation type="submission" date="2016-06" db="EMBL/GenBank/DDBJ databases">
        <authorList>
            <person name="Kjaerup R.B."/>
            <person name="Dalgaard T.S."/>
            <person name="Juul-Madsen H.R."/>
        </authorList>
    </citation>
    <scope>NUCLEOTIDE SEQUENCE [LARGE SCALE GENOMIC DNA]</scope>
</reference>
<dbReference type="PANTHER" id="PTHR10978:SF5">
    <property type="entry name" value="SUCCINATE DEHYDROGENASE CYTOCHROME B560 SUBUNIT, MITOCHONDRIAL"/>
    <property type="match status" value="1"/>
</dbReference>
<dbReference type="STRING" id="1276538.A0A1X7RQW2"/>
<evidence type="ECO:0000256" key="5">
    <source>
        <dbReference type="ARBA" id="ARBA00022989"/>
    </source>
</evidence>
<feature type="transmembrane region" description="Helical" evidence="9">
    <location>
        <begin position="112"/>
        <end position="132"/>
    </location>
</feature>
<dbReference type="GO" id="GO:0009055">
    <property type="term" value="F:electron transfer activity"/>
    <property type="evidence" value="ECO:0007669"/>
    <property type="project" value="InterPro"/>
</dbReference>
<sequence>MLSRTARYSIRQGALGLSGCRPVTNAMFAARQGRLNATQTGPDPTASPSQSLEKQRLQRPVSPHLSIYRPQITWYLSILNRITGVTLSGGFYLFGAAYLVAPSMGWNLGTEAVAAAFASWPAVVQFLTKFVVSMPFTFHSLNGVRHLVWDATYMMTNKQVNWTGWTVVGLSVTSAFALALV</sequence>
<dbReference type="GO" id="GO:0005739">
    <property type="term" value="C:mitochondrion"/>
    <property type="evidence" value="ECO:0007669"/>
    <property type="project" value="GOC"/>
</dbReference>
<evidence type="ECO:0000256" key="2">
    <source>
        <dbReference type="ARBA" id="ARBA00022617"/>
    </source>
</evidence>
<evidence type="ECO:0000313" key="11">
    <source>
        <dbReference type="Proteomes" id="UP000215127"/>
    </source>
</evidence>
<dbReference type="InterPro" id="IPR034804">
    <property type="entry name" value="SQR/QFR_C/D"/>
</dbReference>
<dbReference type="InterPro" id="IPR000701">
    <property type="entry name" value="SuccDH_FuR_B_TM-su"/>
</dbReference>
<evidence type="ECO:0000256" key="1">
    <source>
        <dbReference type="ARBA" id="ARBA00004370"/>
    </source>
</evidence>
<keyword evidence="6" id="KW-0408">Iron</keyword>
<keyword evidence="5 9" id="KW-1133">Transmembrane helix</keyword>
<feature type="compositionally biased region" description="Polar residues" evidence="8">
    <location>
        <begin position="36"/>
        <end position="52"/>
    </location>
</feature>
<dbReference type="Proteomes" id="UP000215127">
    <property type="component" value="Chromosome 3"/>
</dbReference>
<proteinExistence type="predicted"/>
<accession>A0A1X7RQW2</accession>
<keyword evidence="4" id="KW-0479">Metal-binding</keyword>
<dbReference type="AlphaFoldDB" id="A0A1X7RQW2"/>
<evidence type="ECO:0000256" key="4">
    <source>
        <dbReference type="ARBA" id="ARBA00022723"/>
    </source>
</evidence>
<dbReference type="GO" id="GO:0006099">
    <property type="term" value="P:tricarboxylic acid cycle"/>
    <property type="evidence" value="ECO:0007669"/>
    <property type="project" value="InterPro"/>
</dbReference>